<proteinExistence type="predicted"/>
<name>A0A1Q3F267_CULTA</name>
<sequence length="83" mass="9787">MIFEAIEFQPLTSNHHSHLHSPQTQQLLHHQHQQQLPPTPTLEFKSLDFSLTKRLLAAVFFLLVIYAWKQYLEDGEESDTIYI</sequence>
<dbReference type="EMBL" id="GFDL01013395">
    <property type="protein sequence ID" value="JAV21650.1"/>
    <property type="molecule type" value="Transcribed_RNA"/>
</dbReference>
<evidence type="ECO:0000313" key="1">
    <source>
        <dbReference type="EMBL" id="JAV21650.1"/>
    </source>
</evidence>
<organism evidence="1">
    <name type="scientific">Culex tarsalis</name>
    <name type="common">Encephalitis mosquito</name>
    <dbReference type="NCBI Taxonomy" id="7177"/>
    <lineage>
        <taxon>Eukaryota</taxon>
        <taxon>Metazoa</taxon>
        <taxon>Ecdysozoa</taxon>
        <taxon>Arthropoda</taxon>
        <taxon>Hexapoda</taxon>
        <taxon>Insecta</taxon>
        <taxon>Pterygota</taxon>
        <taxon>Neoptera</taxon>
        <taxon>Endopterygota</taxon>
        <taxon>Diptera</taxon>
        <taxon>Nematocera</taxon>
        <taxon>Culicoidea</taxon>
        <taxon>Culicidae</taxon>
        <taxon>Culicinae</taxon>
        <taxon>Culicini</taxon>
        <taxon>Culex</taxon>
        <taxon>Culex</taxon>
    </lineage>
</organism>
<accession>A0A1Q3F267</accession>
<dbReference type="AlphaFoldDB" id="A0A1Q3F267"/>
<protein>
    <submittedName>
        <fullName evidence="1">Putative cpij013384 histone deacetylase 3</fullName>
    </submittedName>
</protein>
<reference evidence="1" key="1">
    <citation type="submission" date="2017-01" db="EMBL/GenBank/DDBJ databases">
        <title>A deep insight into the sialotranscriptome of adult male and female Cluex tarsalis mosquitoes.</title>
        <authorList>
            <person name="Ribeiro J.M."/>
            <person name="Moreira F."/>
            <person name="Bernard K.A."/>
            <person name="Calvo E."/>
        </authorList>
    </citation>
    <scope>NUCLEOTIDE SEQUENCE</scope>
    <source>
        <strain evidence="1">Kern County</strain>
        <tissue evidence="1">Salivary glands</tissue>
    </source>
</reference>